<dbReference type="AlphaFoldDB" id="A0A1I6MA63"/>
<dbReference type="EMBL" id="FOZG01000003">
    <property type="protein sequence ID" value="SFS12610.1"/>
    <property type="molecule type" value="Genomic_DNA"/>
</dbReference>
<feature type="compositionally biased region" description="Gly residues" evidence="1">
    <location>
        <begin position="62"/>
        <end position="74"/>
    </location>
</feature>
<keyword evidence="3" id="KW-1185">Reference proteome</keyword>
<evidence type="ECO:0000313" key="3">
    <source>
        <dbReference type="Proteomes" id="UP000198824"/>
    </source>
</evidence>
<feature type="region of interest" description="Disordered" evidence="1">
    <location>
        <begin position="33"/>
        <end position="93"/>
    </location>
</feature>
<evidence type="ECO:0000256" key="1">
    <source>
        <dbReference type="SAM" id="MobiDB-lite"/>
    </source>
</evidence>
<dbReference type="Proteomes" id="UP000198824">
    <property type="component" value="Unassembled WGS sequence"/>
</dbReference>
<gene>
    <name evidence="2" type="ORF">SAMN05192580_3779</name>
</gene>
<name>A0A1I6MA63_9SPHN</name>
<organism evidence="2 3">
    <name type="scientific">Sphingomonas jatrophae</name>
    <dbReference type="NCBI Taxonomy" id="1166337"/>
    <lineage>
        <taxon>Bacteria</taxon>
        <taxon>Pseudomonadati</taxon>
        <taxon>Pseudomonadota</taxon>
        <taxon>Alphaproteobacteria</taxon>
        <taxon>Sphingomonadales</taxon>
        <taxon>Sphingomonadaceae</taxon>
        <taxon>Sphingomonas</taxon>
    </lineage>
</organism>
<accession>A0A1I6MA63</accession>
<protein>
    <submittedName>
        <fullName evidence="2">Uncharacterized protein</fullName>
    </submittedName>
</protein>
<feature type="compositionally biased region" description="Basic and acidic residues" evidence="1">
    <location>
        <begin position="83"/>
        <end position="93"/>
    </location>
</feature>
<reference evidence="2 3" key="1">
    <citation type="submission" date="2016-10" db="EMBL/GenBank/DDBJ databases">
        <authorList>
            <person name="de Groot N.N."/>
        </authorList>
    </citation>
    <scope>NUCLEOTIDE SEQUENCE [LARGE SCALE GENOMIC DNA]</scope>
    <source>
        <strain evidence="2 3">S5-249</strain>
    </source>
</reference>
<proteinExistence type="predicted"/>
<evidence type="ECO:0000313" key="2">
    <source>
        <dbReference type="EMBL" id="SFS12610.1"/>
    </source>
</evidence>
<sequence length="93" mass="9367">MFFLCSGLRGLESSRAGTLALAKPLVLHSQMESAMAKGTMDESWDKGAANRGKPAPAEGSGPVTGSGAGAGGDGAPEDFDGNEDNKLNNDGGR</sequence>
<dbReference type="STRING" id="1166337.SAMN05192580_3779"/>